<proteinExistence type="inferred from homology"/>
<keyword evidence="6 12" id="KW-0472">Membrane</keyword>
<keyword evidence="4 12" id="KW-1133">Transmembrane helix</keyword>
<evidence type="ECO:0000256" key="5">
    <source>
        <dbReference type="ARBA" id="ARBA00023040"/>
    </source>
</evidence>
<evidence type="ECO:0000256" key="2">
    <source>
        <dbReference type="ARBA" id="ARBA00022475"/>
    </source>
</evidence>
<keyword evidence="16" id="KW-1185">Reference proteome</keyword>
<evidence type="ECO:0000256" key="7">
    <source>
        <dbReference type="ARBA" id="ARBA00023170"/>
    </source>
</evidence>
<evidence type="ECO:0000256" key="6">
    <source>
        <dbReference type="ARBA" id="ARBA00023136"/>
    </source>
</evidence>
<dbReference type="PROSITE" id="PS50262">
    <property type="entry name" value="G_PROTEIN_RECEP_F1_2"/>
    <property type="match status" value="1"/>
</dbReference>
<feature type="transmembrane region" description="Helical" evidence="12">
    <location>
        <begin position="32"/>
        <end position="58"/>
    </location>
</feature>
<dbReference type="PROSITE" id="PS00237">
    <property type="entry name" value="G_PROTEIN_RECEP_F1_1"/>
    <property type="match status" value="1"/>
</dbReference>
<dbReference type="Gene3D" id="1.20.1070.10">
    <property type="entry name" value="Rhodopsin 7-helix transmembrane proteins"/>
    <property type="match status" value="2"/>
</dbReference>
<comment type="caution">
    <text evidence="14">The sequence shown here is derived from an EMBL/GenBank/DDBJ whole genome shotgun (WGS) entry which is preliminary data.</text>
</comment>
<comment type="subcellular location">
    <subcellularLocation>
        <location evidence="1">Cell membrane</location>
        <topology evidence="1">Multi-pass membrane protein</topology>
    </subcellularLocation>
</comment>
<dbReference type="GO" id="GO:0071880">
    <property type="term" value="P:adenylate cyclase-activating adrenergic receptor signaling pathway"/>
    <property type="evidence" value="ECO:0007669"/>
    <property type="project" value="TreeGrafter"/>
</dbReference>
<keyword evidence="2" id="KW-1003">Cell membrane</keyword>
<dbReference type="InterPro" id="IPR000276">
    <property type="entry name" value="GPCR_Rhodpsn"/>
</dbReference>
<dbReference type="GO" id="GO:0007204">
    <property type="term" value="P:positive regulation of cytosolic calcium ion concentration"/>
    <property type="evidence" value="ECO:0007669"/>
    <property type="project" value="TreeGrafter"/>
</dbReference>
<keyword evidence="8 9" id="KW-0807">Transducer</keyword>
<dbReference type="Proteomes" id="UP000663829">
    <property type="component" value="Unassembled WGS sequence"/>
</dbReference>
<dbReference type="AlphaFoldDB" id="A0A814GTG1"/>
<dbReference type="Pfam" id="PF00001">
    <property type="entry name" value="7tm_1"/>
    <property type="match status" value="1"/>
</dbReference>
<keyword evidence="10" id="KW-0175">Coiled coil</keyword>
<sequence length="772" mass="88018">MQDSVSELVLKFYSNTTITTTSIPEVQKHGFVLAYIGFTLLICLTVGGNTFVLLAIYLDKRLHSTSFYLIANMAVADLLLGIAVLPFSSVLEILHGKWIFGTSFCTAWLAIDVLCCTASINALMAISVDRYIGVTRPLIYSQIMTIKRTIILIVIVWAASTLTSVVPLFGLTYRPPKQSQSLINNMTSNSSSQHDSPQYICEVNKNTFYTILSSLISFYIPVLILLILYSRVYQEAKEQSKKLENEKRRLYNIDYQIASSQAQMVKPHCLTLDNANHTHQKLINNKKQKEQQEEQRRLSAQTIRFSLNDGEQTKSLLDNNNSNNNNNGLQEHDGDDESIQRTVTGVEGKNMQREFKASRPIIKRSTSTETSNSNSFPHQFATASRLIGKRLSTTLIRSSNNHSSIPPSDELLIIKRKLHNLRREKKAFHTLGLILGALLICWLPFFVTLPTIAILKANRINVNDTWFKITFWMGYCNSALNPFVYAFSNRAIRRSFQHILFRKICCCYYKTKFLCQRKPQEYSTSTQNNSIVTQISTNTIRRDSSFTNEYISTKKPNGILTTVTSLPSNQQNHVSFAEMLTEGNGGHPNETHDISHKSNHESLLTAPTQSIETKKNHLKNVLYRHVKDQYRKYPLCRYEIQVNIPDNNPDDIKILSRNVHSHQQRNTTTRLPSPVRESVAKYVKCGLTHTQMKSALSIDHANIPLPSSQLSNIISYNRRKNNPEIFSVYDLRKWCNDHKDGSDSSHSTFVPYYSIDNVDNIFVLFTTKQLIQ</sequence>
<feature type="region of interest" description="Disordered" evidence="11">
    <location>
        <begin position="313"/>
        <end position="338"/>
    </location>
</feature>
<dbReference type="GO" id="GO:0005886">
    <property type="term" value="C:plasma membrane"/>
    <property type="evidence" value="ECO:0007669"/>
    <property type="project" value="UniProtKB-SubCell"/>
</dbReference>
<accession>A0A814GTG1</accession>
<evidence type="ECO:0000256" key="10">
    <source>
        <dbReference type="SAM" id="Coils"/>
    </source>
</evidence>
<evidence type="ECO:0000313" key="14">
    <source>
        <dbReference type="EMBL" id="CAF1000412.1"/>
    </source>
</evidence>
<name>A0A814GTG1_9BILA</name>
<evidence type="ECO:0000313" key="16">
    <source>
        <dbReference type="Proteomes" id="UP000663829"/>
    </source>
</evidence>
<feature type="transmembrane region" description="Helical" evidence="12">
    <location>
        <begin position="149"/>
        <end position="169"/>
    </location>
</feature>
<organism evidence="14 16">
    <name type="scientific">Didymodactylos carnosus</name>
    <dbReference type="NCBI Taxonomy" id="1234261"/>
    <lineage>
        <taxon>Eukaryota</taxon>
        <taxon>Metazoa</taxon>
        <taxon>Spiralia</taxon>
        <taxon>Gnathifera</taxon>
        <taxon>Rotifera</taxon>
        <taxon>Eurotatoria</taxon>
        <taxon>Bdelloidea</taxon>
        <taxon>Philodinida</taxon>
        <taxon>Philodinidae</taxon>
        <taxon>Didymodactylos</taxon>
    </lineage>
</organism>
<dbReference type="EMBL" id="CAJOBC010003200">
    <property type="protein sequence ID" value="CAF3771875.1"/>
    <property type="molecule type" value="Genomic_DNA"/>
</dbReference>
<keyword evidence="3 9" id="KW-0812">Transmembrane</keyword>
<evidence type="ECO:0000313" key="15">
    <source>
        <dbReference type="EMBL" id="CAF3771875.1"/>
    </source>
</evidence>
<dbReference type="OrthoDB" id="5977853at2759"/>
<dbReference type="CDD" id="cd14967">
    <property type="entry name" value="7tmA_amine_R-like"/>
    <property type="match status" value="1"/>
</dbReference>
<evidence type="ECO:0000259" key="13">
    <source>
        <dbReference type="PROSITE" id="PS50262"/>
    </source>
</evidence>
<feature type="transmembrane region" description="Helical" evidence="12">
    <location>
        <begin position="107"/>
        <end position="128"/>
    </location>
</feature>
<dbReference type="EMBL" id="CAJNOQ010003200">
    <property type="protein sequence ID" value="CAF1000412.1"/>
    <property type="molecule type" value="Genomic_DNA"/>
</dbReference>
<feature type="transmembrane region" description="Helical" evidence="12">
    <location>
        <begin position="208"/>
        <end position="229"/>
    </location>
</feature>
<gene>
    <name evidence="14" type="ORF">GPM918_LOCUS13726</name>
    <name evidence="15" type="ORF">SRO942_LOCUS13726</name>
</gene>
<protein>
    <recommendedName>
        <fullName evidence="13">G-protein coupled receptors family 1 profile domain-containing protein</fullName>
    </recommendedName>
</protein>
<feature type="transmembrane region" description="Helical" evidence="12">
    <location>
        <begin position="427"/>
        <end position="449"/>
    </location>
</feature>
<dbReference type="GO" id="GO:0007267">
    <property type="term" value="P:cell-cell signaling"/>
    <property type="evidence" value="ECO:0007669"/>
    <property type="project" value="TreeGrafter"/>
</dbReference>
<dbReference type="PRINTS" id="PR00237">
    <property type="entry name" value="GPCRRHODOPSN"/>
</dbReference>
<dbReference type="GO" id="GO:0004937">
    <property type="term" value="F:alpha1-adrenergic receptor activity"/>
    <property type="evidence" value="ECO:0007669"/>
    <property type="project" value="TreeGrafter"/>
</dbReference>
<reference evidence="14" key="1">
    <citation type="submission" date="2021-02" db="EMBL/GenBank/DDBJ databases">
        <authorList>
            <person name="Nowell W R."/>
        </authorList>
    </citation>
    <scope>NUCLEOTIDE SEQUENCE</scope>
</reference>
<evidence type="ECO:0000256" key="8">
    <source>
        <dbReference type="ARBA" id="ARBA00023224"/>
    </source>
</evidence>
<dbReference type="SUPFAM" id="SSF81321">
    <property type="entry name" value="Family A G protein-coupled receptor-like"/>
    <property type="match status" value="1"/>
</dbReference>
<dbReference type="PANTHER" id="PTHR24248:SF72">
    <property type="entry name" value="G-PROTEIN COUPLED RECEPTORS FAMILY 1 PROFILE DOMAIN-CONTAINING PROTEIN"/>
    <property type="match status" value="1"/>
</dbReference>
<evidence type="ECO:0000256" key="9">
    <source>
        <dbReference type="RuleBase" id="RU000688"/>
    </source>
</evidence>
<keyword evidence="7 9" id="KW-0675">Receptor</keyword>
<feature type="domain" description="G-protein coupled receptors family 1 profile" evidence="13">
    <location>
        <begin position="48"/>
        <end position="485"/>
    </location>
</feature>
<feature type="coiled-coil region" evidence="10">
    <location>
        <begin position="226"/>
        <end position="292"/>
    </location>
</feature>
<dbReference type="InterPro" id="IPR017452">
    <property type="entry name" value="GPCR_Rhodpsn_7TM"/>
</dbReference>
<evidence type="ECO:0000256" key="4">
    <source>
        <dbReference type="ARBA" id="ARBA00022989"/>
    </source>
</evidence>
<dbReference type="PANTHER" id="PTHR24248">
    <property type="entry name" value="ADRENERGIC RECEPTOR-RELATED G-PROTEIN COUPLED RECEPTOR"/>
    <property type="match status" value="1"/>
</dbReference>
<feature type="transmembrane region" description="Helical" evidence="12">
    <location>
        <begin position="469"/>
        <end position="487"/>
    </location>
</feature>
<dbReference type="GO" id="GO:0007200">
    <property type="term" value="P:phospholipase C-activating G protein-coupled receptor signaling pathway"/>
    <property type="evidence" value="ECO:0007669"/>
    <property type="project" value="TreeGrafter"/>
</dbReference>
<evidence type="ECO:0000256" key="11">
    <source>
        <dbReference type="SAM" id="MobiDB-lite"/>
    </source>
</evidence>
<dbReference type="SMART" id="SM01381">
    <property type="entry name" value="7TM_GPCR_Srsx"/>
    <property type="match status" value="1"/>
</dbReference>
<keyword evidence="5 9" id="KW-0297">G-protein coupled receptor</keyword>
<dbReference type="GO" id="GO:0043410">
    <property type="term" value="P:positive regulation of MAPK cascade"/>
    <property type="evidence" value="ECO:0007669"/>
    <property type="project" value="TreeGrafter"/>
</dbReference>
<feature type="transmembrane region" description="Helical" evidence="12">
    <location>
        <begin position="67"/>
        <end position="87"/>
    </location>
</feature>
<evidence type="ECO:0000256" key="1">
    <source>
        <dbReference type="ARBA" id="ARBA00004651"/>
    </source>
</evidence>
<evidence type="ECO:0000256" key="3">
    <source>
        <dbReference type="ARBA" id="ARBA00022692"/>
    </source>
</evidence>
<dbReference type="Proteomes" id="UP000681722">
    <property type="component" value="Unassembled WGS sequence"/>
</dbReference>
<evidence type="ECO:0000256" key="12">
    <source>
        <dbReference type="SAM" id="Phobius"/>
    </source>
</evidence>
<comment type="similarity">
    <text evidence="9">Belongs to the G-protein coupled receptor 1 family.</text>
</comment>